<keyword evidence="8 11" id="KW-0732">Signal</keyword>
<dbReference type="SMART" id="SM00869">
    <property type="entry name" value="Autotransporter"/>
    <property type="match status" value="1"/>
</dbReference>
<evidence type="ECO:0000256" key="3">
    <source>
        <dbReference type="ARBA" id="ARBA00007542"/>
    </source>
</evidence>
<dbReference type="Proteomes" id="UP000019147">
    <property type="component" value="Chromosome"/>
</dbReference>
<evidence type="ECO:0000313" key="14">
    <source>
        <dbReference type="Proteomes" id="UP000019147"/>
    </source>
</evidence>
<keyword evidence="7" id="KW-0812">Transmembrane</keyword>
<proteinExistence type="inferred from homology"/>
<evidence type="ECO:0000256" key="10">
    <source>
        <dbReference type="ARBA" id="ARBA00023237"/>
    </source>
</evidence>
<dbReference type="OrthoDB" id="16637at2"/>
<dbReference type="InterPro" id="IPR003368">
    <property type="entry name" value="POMP_repeat"/>
</dbReference>
<dbReference type="InterPro" id="IPR005546">
    <property type="entry name" value="Autotransporte_beta"/>
</dbReference>
<dbReference type="GeneID" id="81478416"/>
<evidence type="ECO:0000256" key="5">
    <source>
        <dbReference type="ARBA" id="ARBA00022512"/>
    </source>
</evidence>
<keyword evidence="6" id="KW-0964">Secreted</keyword>
<dbReference type="KEGG" id="cgz:M787_003730"/>
<dbReference type="NCBIfam" id="TIGR01376">
    <property type="entry name" value="POMP_repeat"/>
    <property type="match status" value="4"/>
</dbReference>
<feature type="domain" description="Autotransporter" evidence="12">
    <location>
        <begin position="639"/>
        <end position="940"/>
    </location>
</feature>
<accession>A0A173DZS2</accession>
<dbReference type="InterPro" id="IPR036709">
    <property type="entry name" value="Autotransporte_beta_dom_sf"/>
</dbReference>
<gene>
    <name evidence="13" type="ORF">M787_003730</name>
</gene>
<keyword evidence="10" id="KW-0998">Cell outer membrane</keyword>
<evidence type="ECO:0000256" key="7">
    <source>
        <dbReference type="ARBA" id="ARBA00022692"/>
    </source>
</evidence>
<comment type="subcellular location">
    <subcellularLocation>
        <location evidence="2">Cell outer membrane</location>
        <topology evidence="2">Peripheral membrane protein</topology>
        <orientation evidence="2">Extracellular side</orientation>
    </subcellularLocation>
    <subcellularLocation>
        <location evidence="1">Secreted</location>
        <location evidence="1">Cell wall</location>
    </subcellularLocation>
</comment>
<evidence type="ECO:0000313" key="13">
    <source>
        <dbReference type="EMBL" id="ANG66419.1"/>
    </source>
</evidence>
<dbReference type="EMBL" id="CP015840">
    <property type="protein sequence ID" value="ANG66419.1"/>
    <property type="molecule type" value="Genomic_DNA"/>
</dbReference>
<dbReference type="Pfam" id="PF07548">
    <property type="entry name" value="ChlamPMP_M"/>
    <property type="match status" value="1"/>
</dbReference>
<keyword evidence="5" id="KW-0134">Cell wall</keyword>
<sequence>MKYSVYLFLVSSGMIASTSLGFTNPTEKNLDSSTSYNGNTASSGFSPLTTSNSNGTQYICTGDVCIMYAGTGSGTNTALSSSCFKESQGDLSFVGNGYSLCFDHVNASSSPSVIEVGDTSKNLSLSGFSLFSCTSCPPGATGNGAIKSSGTTTFSNDATLLFEKNCSTAAGGAISCQGLTLQGTSISASFIGNTSKDNGGAIESTESTNLTNNVKLLFSQNNSEKAGGALHSSKATTFSGNASVVFQDNMANNSSTDGKGGAICCTDTSNNNLDLKFEGNKELIFSGNSSTTSGGAIYADKLTIVTGGPTLFTRNSVKSTSSPTGGAICINSTSGECSLTAELGDLIFDGNTIITTGGSTTTKRNAIDLGTNGKFTTLNAREGYGIYFYDPISNTGTTTGDIELNKGSGSATYTGQIVFSGERLSVTERAVDDNLKSYFKQPLKVTAGSLVLRDGVTLEAKKVEQTAGSAVVMDVGTTLQTPNSGGETITLENLEINVASLGGGGGTPAKISSQTASQNVTINNVNLVDSDGNAYEQPVFSTTTPFSALSVSTNSGQITIPTDNLTDFIPSAHYGYQGNWTVTWSQAANAATNSTTLSWQQTGYNPNPERVGALVPNTLWGAFADIRALQNLMEMSIQGADYHRGFWVSGIASFLNRSGTPTQRKFRHSGAGYALGVLATTPTEDIFSAAFCQLFGRDKDYLVSKNKSDVYAGSVYYQHISFWDVWNQLLQNMLGTQAPLVLNAQLAYSHASNDMKTNMTTTYAPPNTVFPEIRGEWGNDCFAVELGAKTPIEFQTWRFFDSYSPFLKFQLVYAHQEDFKENNSSEGRYFESSHLTNLAMPLGVKFERFSDENQASYDLTLAYSPDLVRSNPDCLVSLLVSPTTGVWTTYGTNLARQAFIVQAGTHLAPTPSMEIFSQFGFELRGSSRNYTVDLGTKFQF</sequence>
<evidence type="ECO:0000256" key="9">
    <source>
        <dbReference type="ARBA" id="ARBA00023136"/>
    </source>
</evidence>
<keyword evidence="9" id="KW-0472">Membrane</keyword>
<dbReference type="Pfam" id="PF02415">
    <property type="entry name" value="Chlam_PMP"/>
    <property type="match status" value="3"/>
</dbReference>
<feature type="signal peptide" evidence="11">
    <location>
        <begin position="1"/>
        <end position="21"/>
    </location>
</feature>
<organism evidence="13 14">
    <name type="scientific">Chlamydia gallinacea 08-1274/3</name>
    <dbReference type="NCBI Taxonomy" id="1143323"/>
    <lineage>
        <taxon>Bacteria</taxon>
        <taxon>Pseudomonadati</taxon>
        <taxon>Chlamydiota</taxon>
        <taxon>Chlamydiia</taxon>
        <taxon>Chlamydiales</taxon>
        <taxon>Chlamydiaceae</taxon>
        <taxon>Chlamydia/Chlamydophila group</taxon>
        <taxon>Chlamydia</taxon>
    </lineage>
</organism>
<dbReference type="Gene3D" id="2.40.128.130">
    <property type="entry name" value="Autotransporter beta-domain"/>
    <property type="match status" value="1"/>
</dbReference>
<name>A0A173DZS2_9CHLA</name>
<evidence type="ECO:0000256" key="11">
    <source>
        <dbReference type="SAM" id="SignalP"/>
    </source>
</evidence>
<evidence type="ECO:0000256" key="8">
    <source>
        <dbReference type="ARBA" id="ARBA00022729"/>
    </source>
</evidence>
<evidence type="ECO:0000256" key="1">
    <source>
        <dbReference type="ARBA" id="ARBA00004191"/>
    </source>
</evidence>
<evidence type="ECO:0000256" key="4">
    <source>
        <dbReference type="ARBA" id="ARBA00022452"/>
    </source>
</evidence>
<evidence type="ECO:0000259" key="12">
    <source>
        <dbReference type="PROSITE" id="PS51208"/>
    </source>
</evidence>
<comment type="similarity">
    <text evidence="3">Belongs to the PMP outer membrane protein family.</text>
</comment>
<protein>
    <recommendedName>
        <fullName evidence="12">Autotransporter domain-containing protein</fullName>
    </recommendedName>
</protein>
<reference evidence="13 14" key="1">
    <citation type="journal article" date="2014" name="Syst. Appl. Microbiol.">
        <title>Evidence for the existence of two new members of the family Chlamydiaceae and proposal of Chlamydia avium sp. nov. and Chlamydia gallinacea sp. nov.</title>
        <authorList>
            <person name="Sachse K."/>
            <person name="Laroucau K."/>
            <person name="Riege K."/>
            <person name="Wehner S."/>
            <person name="Dilcher M."/>
            <person name="Creasy H.H."/>
            <person name="Weidmann M."/>
            <person name="Myers G."/>
            <person name="Vorimore F."/>
            <person name="Vicari N."/>
            <person name="Magnino S."/>
            <person name="Liebler-Tenorio E."/>
            <person name="Ruettger A."/>
            <person name="Bavoil P.M."/>
            <person name="Hufert F.T."/>
            <person name="Rossello-Mora R."/>
            <person name="Marz M."/>
        </authorList>
    </citation>
    <scope>NUCLEOTIDE SEQUENCE [LARGE SCALE GENOMIC DNA]</scope>
    <source>
        <strain evidence="13 14">08-1274/3</strain>
    </source>
</reference>
<dbReference type="SUPFAM" id="SSF103515">
    <property type="entry name" value="Autotransporter"/>
    <property type="match status" value="1"/>
</dbReference>
<feature type="chain" id="PRO_5008006257" description="Autotransporter domain-containing protein" evidence="11">
    <location>
        <begin position="22"/>
        <end position="940"/>
    </location>
</feature>
<dbReference type="InterPro" id="IPR011427">
    <property type="entry name" value="Polymorphic_membr_middle"/>
</dbReference>
<dbReference type="Pfam" id="PF03797">
    <property type="entry name" value="Autotransporter"/>
    <property type="match status" value="1"/>
</dbReference>
<dbReference type="GO" id="GO:0009279">
    <property type="term" value="C:cell outer membrane"/>
    <property type="evidence" value="ECO:0007669"/>
    <property type="project" value="UniProtKB-SubCell"/>
</dbReference>
<dbReference type="AlphaFoldDB" id="A0A173DZS2"/>
<dbReference type="eggNOG" id="COG3210">
    <property type="taxonomic scope" value="Bacteria"/>
</dbReference>
<dbReference type="PROSITE" id="PS51208">
    <property type="entry name" value="AUTOTRANSPORTER"/>
    <property type="match status" value="1"/>
</dbReference>
<dbReference type="RefSeq" id="WP_064317835.1">
    <property type="nucleotide sequence ID" value="NZ_CP015840.1"/>
</dbReference>
<evidence type="ECO:0000256" key="6">
    <source>
        <dbReference type="ARBA" id="ARBA00022525"/>
    </source>
</evidence>
<evidence type="ECO:0000256" key="2">
    <source>
        <dbReference type="ARBA" id="ARBA00004416"/>
    </source>
</evidence>
<keyword evidence="4" id="KW-1134">Transmembrane beta strand</keyword>